<dbReference type="Proteomes" id="UP001195483">
    <property type="component" value="Unassembled WGS sequence"/>
</dbReference>
<evidence type="ECO:0000259" key="6">
    <source>
        <dbReference type="PROSITE" id="PS50801"/>
    </source>
</evidence>
<keyword evidence="2 5" id="KW-0812">Transmembrane</keyword>
<evidence type="ECO:0000313" key="7">
    <source>
        <dbReference type="EMBL" id="KAK3606364.1"/>
    </source>
</evidence>
<protein>
    <recommendedName>
        <fullName evidence="6">STAS domain-containing protein</fullName>
    </recommendedName>
</protein>
<evidence type="ECO:0000256" key="2">
    <source>
        <dbReference type="ARBA" id="ARBA00022692"/>
    </source>
</evidence>
<evidence type="ECO:0000256" key="5">
    <source>
        <dbReference type="SAM" id="Phobius"/>
    </source>
</evidence>
<dbReference type="InterPro" id="IPR001902">
    <property type="entry name" value="SLC26A/SulP_fam"/>
</dbReference>
<dbReference type="AlphaFoldDB" id="A0AAE0TAP6"/>
<keyword evidence="4 5" id="KW-0472">Membrane</keyword>
<organism evidence="7 8">
    <name type="scientific">Potamilus streckersoni</name>
    <dbReference type="NCBI Taxonomy" id="2493646"/>
    <lineage>
        <taxon>Eukaryota</taxon>
        <taxon>Metazoa</taxon>
        <taxon>Spiralia</taxon>
        <taxon>Lophotrochozoa</taxon>
        <taxon>Mollusca</taxon>
        <taxon>Bivalvia</taxon>
        <taxon>Autobranchia</taxon>
        <taxon>Heteroconchia</taxon>
        <taxon>Palaeoheterodonta</taxon>
        <taxon>Unionida</taxon>
        <taxon>Unionoidea</taxon>
        <taxon>Unionidae</taxon>
        <taxon>Ambleminae</taxon>
        <taxon>Lampsilini</taxon>
        <taxon>Potamilus</taxon>
    </lineage>
</organism>
<feature type="transmembrane region" description="Helical" evidence="5">
    <location>
        <begin position="438"/>
        <end position="458"/>
    </location>
</feature>
<reference evidence="7" key="2">
    <citation type="journal article" date="2021" name="Genome Biol. Evol.">
        <title>Developing a high-quality reference genome for a parasitic bivalve with doubly uniparental inheritance (Bivalvia: Unionida).</title>
        <authorList>
            <person name="Smith C.H."/>
        </authorList>
    </citation>
    <scope>NUCLEOTIDE SEQUENCE</scope>
    <source>
        <strain evidence="7">CHS0354</strain>
        <tissue evidence="7">Mantle</tissue>
    </source>
</reference>
<feature type="transmembrane region" description="Helical" evidence="5">
    <location>
        <begin position="533"/>
        <end position="565"/>
    </location>
</feature>
<feature type="domain" description="STAS" evidence="6">
    <location>
        <begin position="589"/>
        <end position="762"/>
    </location>
</feature>
<dbReference type="PROSITE" id="PS50801">
    <property type="entry name" value="STAS"/>
    <property type="match status" value="1"/>
</dbReference>
<feature type="transmembrane region" description="Helical" evidence="5">
    <location>
        <begin position="402"/>
        <end position="426"/>
    </location>
</feature>
<evidence type="ECO:0000256" key="1">
    <source>
        <dbReference type="ARBA" id="ARBA00004141"/>
    </source>
</evidence>
<dbReference type="CDD" id="cd07042">
    <property type="entry name" value="STAS_SulP_like_sulfate_transporter"/>
    <property type="match status" value="1"/>
</dbReference>
<dbReference type="PANTHER" id="PTHR11814">
    <property type="entry name" value="SULFATE TRANSPORTER"/>
    <property type="match status" value="1"/>
</dbReference>
<dbReference type="EMBL" id="JAEAOA010002352">
    <property type="protein sequence ID" value="KAK3606364.1"/>
    <property type="molecule type" value="Genomic_DNA"/>
</dbReference>
<feature type="transmembrane region" description="Helical" evidence="5">
    <location>
        <begin position="247"/>
        <end position="268"/>
    </location>
</feature>
<gene>
    <name evidence="7" type="ORF">CHS0354_042000</name>
</gene>
<evidence type="ECO:0000256" key="4">
    <source>
        <dbReference type="ARBA" id="ARBA00023136"/>
    </source>
</evidence>
<feature type="transmembrane region" description="Helical" evidence="5">
    <location>
        <begin position="503"/>
        <end position="521"/>
    </location>
</feature>
<dbReference type="SUPFAM" id="SSF52091">
    <property type="entry name" value="SpoIIaa-like"/>
    <property type="match status" value="1"/>
</dbReference>
<reference evidence="7" key="1">
    <citation type="journal article" date="2021" name="Genome Biol. Evol.">
        <title>A High-Quality Reference Genome for a Parasitic Bivalve with Doubly Uniparental Inheritance (Bivalvia: Unionida).</title>
        <authorList>
            <person name="Smith C.H."/>
        </authorList>
    </citation>
    <scope>NUCLEOTIDE SEQUENCE</scope>
    <source>
        <strain evidence="7">CHS0354</strain>
    </source>
</reference>
<dbReference type="InterPro" id="IPR002645">
    <property type="entry name" value="STAS_dom"/>
</dbReference>
<evidence type="ECO:0000256" key="3">
    <source>
        <dbReference type="ARBA" id="ARBA00022989"/>
    </source>
</evidence>
<dbReference type="Gene3D" id="3.30.750.24">
    <property type="entry name" value="STAS domain"/>
    <property type="match status" value="1"/>
</dbReference>
<dbReference type="Pfam" id="PF00916">
    <property type="entry name" value="Sulfate_transp"/>
    <property type="match status" value="1"/>
</dbReference>
<comment type="caution">
    <text evidence="7">The sequence shown here is derived from an EMBL/GenBank/DDBJ whole genome shotgun (WGS) entry which is preliminary data.</text>
</comment>
<dbReference type="InterPro" id="IPR011547">
    <property type="entry name" value="SLC26A/SulP_dom"/>
</dbReference>
<evidence type="ECO:0000313" key="8">
    <source>
        <dbReference type="Proteomes" id="UP001195483"/>
    </source>
</evidence>
<feature type="transmembrane region" description="Helical" evidence="5">
    <location>
        <begin position="350"/>
        <end position="371"/>
    </location>
</feature>
<dbReference type="GO" id="GO:0055085">
    <property type="term" value="P:transmembrane transport"/>
    <property type="evidence" value="ECO:0007669"/>
    <property type="project" value="InterPro"/>
</dbReference>
<dbReference type="NCBIfam" id="TIGR00815">
    <property type="entry name" value="sulP"/>
    <property type="match status" value="1"/>
</dbReference>
<comment type="subcellular location">
    <subcellularLocation>
        <location evidence="1">Membrane</location>
        <topology evidence="1">Multi-pass membrane protein</topology>
    </subcellularLocation>
</comment>
<dbReference type="Pfam" id="PF01740">
    <property type="entry name" value="STAS"/>
    <property type="match status" value="1"/>
</dbReference>
<feature type="transmembrane region" description="Helical" evidence="5">
    <location>
        <begin position="147"/>
        <end position="172"/>
    </location>
</feature>
<feature type="transmembrane region" description="Helical" evidence="5">
    <location>
        <begin position="320"/>
        <end position="338"/>
    </location>
</feature>
<feature type="transmembrane region" description="Helical" evidence="5">
    <location>
        <begin position="478"/>
        <end position="496"/>
    </location>
</feature>
<sequence length="778" mass="86125">MPCLSTEIVSSEVMVKMPYDDQQGTGVDNPAFSSSLIMSEIKVEKTDSHAFIDNGKLTSSHQALPTTEAKFRNDFLLPKEETSLREVFSDKFKKCCSCSKERCNKIIDTLLPCYKVLRKYNLKLDLPNDIICGLTVGIMQLPQGMAYAMLAELPPVVGLYVSFFPVLIYFLLGTSRHISTGTVAVISLLTGSVIAKITEVYKNNTGVDKLSNSSINANDTGGSLGNAQDAFVLPDDIKIGIAMSLSFLVGFTQIALGLLRLGFVTTYISDALVGGFTTGTAVHVGTSQVKNILGIKIPRTDGLFQIINTYKYIFERIVQTNIPTLVISIICMALLYIVKEQVNQRFKKKLKIPVPIELCVVILGTVTSYVWNFNKRFRVQIVGDIPAGMPTPSYPSFQHVDVYITEIFIIAIISFAQSVSLAALMAKRHNYSLDSNQELIAFGAGNVFGSFFSCYPYAASVSRSSVQESAGGKTQLASLISSSMVLIVILWIGYLFESLPNCVLSAIIVVALKSLILQFLELPQIWRTSKYDFFIWVVTCFFTVILHVDYGLIIGLGFSFFTVVIRTQRAVVSPMSKISDTEVYRDPNKYTKAKQKPGIKIVGFNSPLYFANGDVFVTKLQRTTGVKPEKIKKQLRRMTMKHILSRKDNLSAEEKTKGSSTESATDASINTVMNGKVESYTPTRADICPVHHIVIDFSAVPFIDTVGAKVLKQVLDEYSKIDIKVFLACVADDVWSVLETTKFLEKYSDHIFTTLDSAVAISLHDEDNKDFHCAVTYI</sequence>
<keyword evidence="8" id="KW-1185">Reference proteome</keyword>
<keyword evidence="3 5" id="KW-1133">Transmembrane helix</keyword>
<dbReference type="GO" id="GO:0016020">
    <property type="term" value="C:membrane"/>
    <property type="evidence" value="ECO:0007669"/>
    <property type="project" value="UniProtKB-SubCell"/>
</dbReference>
<reference evidence="7" key="3">
    <citation type="submission" date="2023-05" db="EMBL/GenBank/DDBJ databases">
        <authorList>
            <person name="Smith C.H."/>
        </authorList>
    </citation>
    <scope>NUCLEOTIDE SEQUENCE</scope>
    <source>
        <strain evidence="7">CHS0354</strain>
        <tissue evidence="7">Mantle</tissue>
    </source>
</reference>
<dbReference type="InterPro" id="IPR036513">
    <property type="entry name" value="STAS_dom_sf"/>
</dbReference>
<proteinExistence type="predicted"/>
<name>A0AAE0TAP6_9BIVA</name>
<accession>A0AAE0TAP6</accession>